<dbReference type="KEGG" id="ccot:CCAX7_29280"/>
<evidence type="ECO:0000256" key="8">
    <source>
        <dbReference type="ARBA" id="ARBA00023136"/>
    </source>
</evidence>
<keyword evidence="5 9" id="KW-0106">Calcium</keyword>
<evidence type="ECO:0000256" key="9">
    <source>
        <dbReference type="RuleBase" id="RU365028"/>
    </source>
</evidence>
<proteinExistence type="inferred from homology"/>
<keyword evidence="8 9" id="KW-0472">Membrane</keyword>
<dbReference type="EMBL" id="AP025739">
    <property type="protein sequence ID" value="BDI30877.1"/>
    <property type="molecule type" value="Genomic_DNA"/>
</dbReference>
<evidence type="ECO:0000256" key="7">
    <source>
        <dbReference type="ARBA" id="ARBA00023065"/>
    </source>
</evidence>
<evidence type="ECO:0000313" key="10">
    <source>
        <dbReference type="EMBL" id="BDI30877.1"/>
    </source>
</evidence>
<dbReference type="GO" id="GO:0012505">
    <property type="term" value="C:endomembrane system"/>
    <property type="evidence" value="ECO:0007669"/>
    <property type="project" value="UniProtKB-SubCell"/>
</dbReference>
<dbReference type="Pfam" id="PF01699">
    <property type="entry name" value="Na_Ca_ex"/>
    <property type="match status" value="2"/>
</dbReference>
<feature type="transmembrane region" description="Helical" evidence="9">
    <location>
        <begin position="33"/>
        <end position="53"/>
    </location>
</feature>
<keyword evidence="6 9" id="KW-1133">Transmembrane helix</keyword>
<dbReference type="NCBIfam" id="TIGR00378">
    <property type="entry name" value="cax"/>
    <property type="match status" value="1"/>
</dbReference>
<organism evidence="10 11">
    <name type="scientific">Capsulimonas corticalis</name>
    <dbReference type="NCBI Taxonomy" id="2219043"/>
    <lineage>
        <taxon>Bacteria</taxon>
        <taxon>Bacillati</taxon>
        <taxon>Armatimonadota</taxon>
        <taxon>Armatimonadia</taxon>
        <taxon>Capsulimonadales</taxon>
        <taxon>Capsulimonadaceae</taxon>
        <taxon>Capsulimonas</taxon>
    </lineage>
</organism>
<evidence type="ECO:0000256" key="3">
    <source>
        <dbReference type="ARBA" id="ARBA00022568"/>
    </source>
</evidence>
<dbReference type="PANTHER" id="PTHR31503">
    <property type="entry name" value="VACUOLAR CALCIUM ION TRANSPORTER"/>
    <property type="match status" value="1"/>
</dbReference>
<keyword evidence="3 9" id="KW-0109">Calcium transport</keyword>
<protein>
    <recommendedName>
        <fullName evidence="9">Ca(2+)/H(+) antiporter</fullName>
    </recommendedName>
</protein>
<comment type="caution">
    <text evidence="9">Lacks conserved residue(s) required for the propagation of feature annotation.</text>
</comment>
<comment type="subcellular location">
    <subcellularLocation>
        <location evidence="1">Endomembrane system</location>
        <topology evidence="1">Multi-pass membrane protein</topology>
    </subcellularLocation>
</comment>
<evidence type="ECO:0000256" key="4">
    <source>
        <dbReference type="ARBA" id="ARBA00022692"/>
    </source>
</evidence>
<accession>A0A402CT25</accession>
<dbReference type="RefSeq" id="WP_119320541.1">
    <property type="nucleotide sequence ID" value="NZ_AP025739.1"/>
</dbReference>
<keyword evidence="2 9" id="KW-0813">Transport</keyword>
<dbReference type="Proteomes" id="UP000287394">
    <property type="component" value="Chromosome"/>
</dbReference>
<dbReference type="OrthoDB" id="9776105at2"/>
<dbReference type="PANTHER" id="PTHR31503:SF22">
    <property type="entry name" value="VACUOLAR CALCIUM ION TRANSPORTER"/>
    <property type="match status" value="1"/>
</dbReference>
<dbReference type="GO" id="GO:0006874">
    <property type="term" value="P:intracellular calcium ion homeostasis"/>
    <property type="evidence" value="ECO:0007669"/>
    <property type="project" value="TreeGrafter"/>
</dbReference>
<keyword evidence="11" id="KW-1185">Reference proteome</keyword>
<dbReference type="InterPro" id="IPR004798">
    <property type="entry name" value="CAX-like"/>
</dbReference>
<dbReference type="InterPro" id="IPR044880">
    <property type="entry name" value="NCX_ion-bd_dom_sf"/>
</dbReference>
<sequence>MTTISSRDRTIALVAVAATIASGIAISVHANPVLLFVITAVALAMLASMVGSATEQLGGKLGPGATGVLQSALGNLPELFICIFALRQGLVTVVQSALIGSILANSLLVLGLAFLAGGLKNGAQKFGKQQPRMIASLMLLAVSGLMIPTLAHTLHTAAGRHPDTLSIAAAIVLLIVFLVSLPVSIKGGPLTPADCEPCAEETPDAWPMWLSIVTLLAAGVGAAFVSDWFVEALKPAIRILHLSEAFTGLVLVAIAGNAVENVVGIQLAIKNRMDFAVSVILNSSLQVSLGLIPVLVLLSFFLGGAHLTLVLTPLLIAVLALAAIVTTVVVYDGESIWLEGAALIGLYVIIAAAFWWG</sequence>
<keyword evidence="7 9" id="KW-0406">Ion transport</keyword>
<dbReference type="AlphaFoldDB" id="A0A402CT25"/>
<keyword evidence="9" id="KW-0050">Antiport</keyword>
<feature type="transmembrane region" description="Helical" evidence="9">
    <location>
        <begin position="245"/>
        <end position="263"/>
    </location>
</feature>
<feature type="transmembrane region" description="Helical" evidence="9">
    <location>
        <begin position="137"/>
        <end position="158"/>
    </location>
</feature>
<reference evidence="10 11" key="1">
    <citation type="journal article" date="2019" name="Int. J. Syst. Evol. Microbiol.">
        <title>Capsulimonas corticalis gen. nov., sp. nov., an aerobic capsulated bacterium, of a novel bacterial order, Capsulimonadales ord. nov., of the class Armatimonadia of the phylum Armatimonadetes.</title>
        <authorList>
            <person name="Li J."/>
            <person name="Kudo C."/>
            <person name="Tonouchi A."/>
        </authorList>
    </citation>
    <scope>NUCLEOTIDE SEQUENCE [LARGE SCALE GENOMIC DNA]</scope>
    <source>
        <strain evidence="10 11">AX-7</strain>
    </source>
</reference>
<evidence type="ECO:0000313" key="11">
    <source>
        <dbReference type="Proteomes" id="UP000287394"/>
    </source>
</evidence>
<evidence type="ECO:0000256" key="1">
    <source>
        <dbReference type="ARBA" id="ARBA00004127"/>
    </source>
</evidence>
<comment type="function">
    <text evidence="9">Ca(+)/H(+) antiporter that extrudes calcium in exchange for external protons.</text>
</comment>
<dbReference type="Gene3D" id="1.20.1420.30">
    <property type="entry name" value="NCX, central ion-binding region"/>
    <property type="match status" value="1"/>
</dbReference>
<gene>
    <name evidence="10" type="ORF">CCAX7_29280</name>
</gene>
<dbReference type="GO" id="GO:0016020">
    <property type="term" value="C:membrane"/>
    <property type="evidence" value="ECO:0007669"/>
    <property type="project" value="InterPro"/>
</dbReference>
<dbReference type="InterPro" id="IPR004837">
    <property type="entry name" value="NaCa_Exmemb"/>
</dbReference>
<feature type="transmembrane region" description="Helical" evidence="9">
    <location>
        <begin position="92"/>
        <end position="116"/>
    </location>
</feature>
<evidence type="ECO:0000256" key="2">
    <source>
        <dbReference type="ARBA" id="ARBA00022448"/>
    </source>
</evidence>
<keyword evidence="4 9" id="KW-0812">Transmembrane</keyword>
<feature type="transmembrane region" description="Helical" evidence="9">
    <location>
        <begin position="275"/>
        <end position="301"/>
    </location>
</feature>
<feature type="transmembrane region" description="Helical" evidence="9">
    <location>
        <begin position="206"/>
        <end position="225"/>
    </location>
</feature>
<evidence type="ECO:0000256" key="5">
    <source>
        <dbReference type="ARBA" id="ARBA00022837"/>
    </source>
</evidence>
<evidence type="ECO:0000256" key="6">
    <source>
        <dbReference type="ARBA" id="ARBA00022989"/>
    </source>
</evidence>
<feature type="transmembrane region" description="Helical" evidence="9">
    <location>
        <begin position="164"/>
        <end position="185"/>
    </location>
</feature>
<feature type="transmembrane region" description="Helical" evidence="9">
    <location>
        <begin position="336"/>
        <end position="356"/>
    </location>
</feature>
<name>A0A402CT25_9BACT</name>
<feature type="transmembrane region" description="Helical" evidence="9">
    <location>
        <begin position="307"/>
        <end position="329"/>
    </location>
</feature>
<dbReference type="GO" id="GO:0015369">
    <property type="term" value="F:calcium:proton antiporter activity"/>
    <property type="evidence" value="ECO:0007669"/>
    <property type="project" value="UniProtKB-UniRule"/>
</dbReference>
<comment type="similarity">
    <text evidence="9">Belongs to the Ca(2+):cation antiporter (CaCA) (TC 2.A.19) family.</text>
</comment>
<dbReference type="InterPro" id="IPR004713">
    <property type="entry name" value="CaH_exchang"/>
</dbReference>